<evidence type="ECO:0000313" key="2">
    <source>
        <dbReference type="Proteomes" id="UP001482620"/>
    </source>
</evidence>
<sequence>MFTLCMCGLSGDSSFLPQSKNMAVKLIGLSLLPLCVNGCVHGCLSCVLPCDGLAIRPGCTPPLARRPLEIGTSSPATLYVRSRYRKWMDCIFFFFWFVFAV</sequence>
<evidence type="ECO:0008006" key="3">
    <source>
        <dbReference type="Google" id="ProtNLM"/>
    </source>
</evidence>
<reference evidence="1 2" key="1">
    <citation type="submission" date="2021-06" db="EMBL/GenBank/DDBJ databases">
        <authorList>
            <person name="Palmer J.M."/>
        </authorList>
    </citation>
    <scope>NUCLEOTIDE SEQUENCE [LARGE SCALE GENOMIC DNA]</scope>
    <source>
        <strain evidence="2">if_2019</strain>
        <tissue evidence="1">Muscle</tissue>
    </source>
</reference>
<proteinExistence type="predicted"/>
<dbReference type="Proteomes" id="UP001482620">
    <property type="component" value="Unassembled WGS sequence"/>
</dbReference>
<accession>A0ABV0TJX3</accession>
<organism evidence="1 2">
    <name type="scientific">Ilyodon furcidens</name>
    <name type="common">goldbreast splitfin</name>
    <dbReference type="NCBI Taxonomy" id="33524"/>
    <lineage>
        <taxon>Eukaryota</taxon>
        <taxon>Metazoa</taxon>
        <taxon>Chordata</taxon>
        <taxon>Craniata</taxon>
        <taxon>Vertebrata</taxon>
        <taxon>Euteleostomi</taxon>
        <taxon>Actinopterygii</taxon>
        <taxon>Neopterygii</taxon>
        <taxon>Teleostei</taxon>
        <taxon>Neoteleostei</taxon>
        <taxon>Acanthomorphata</taxon>
        <taxon>Ovalentaria</taxon>
        <taxon>Atherinomorphae</taxon>
        <taxon>Cyprinodontiformes</taxon>
        <taxon>Goodeidae</taxon>
        <taxon>Ilyodon</taxon>
    </lineage>
</organism>
<keyword evidence="2" id="KW-1185">Reference proteome</keyword>
<evidence type="ECO:0000313" key="1">
    <source>
        <dbReference type="EMBL" id="MEQ2233101.1"/>
    </source>
</evidence>
<comment type="caution">
    <text evidence="1">The sequence shown here is derived from an EMBL/GenBank/DDBJ whole genome shotgun (WGS) entry which is preliminary data.</text>
</comment>
<protein>
    <recommendedName>
        <fullName evidence="3">Secreted protein</fullName>
    </recommendedName>
</protein>
<name>A0ABV0TJX3_9TELE</name>
<dbReference type="EMBL" id="JAHRIQ010036548">
    <property type="protein sequence ID" value="MEQ2233101.1"/>
    <property type="molecule type" value="Genomic_DNA"/>
</dbReference>
<gene>
    <name evidence="1" type="ORF">ILYODFUR_018448</name>
</gene>